<protein>
    <recommendedName>
        <fullName evidence="16">Calcium-transporting ATPase</fullName>
        <ecNumber evidence="16">7.2.2.10</ecNumber>
    </recommendedName>
</protein>
<keyword evidence="9 16" id="KW-0067">ATP-binding</keyword>
<keyword evidence="4 16" id="KW-0109">Calcium transport</keyword>
<comment type="caution">
    <text evidence="20">The sequence shown here is derived from an EMBL/GenBank/DDBJ whole genome shotgun (WGS) entry which is preliminary data.</text>
</comment>
<dbReference type="InterPro" id="IPR023214">
    <property type="entry name" value="HAD_sf"/>
</dbReference>
<evidence type="ECO:0000256" key="9">
    <source>
        <dbReference type="ARBA" id="ARBA00022840"/>
    </source>
</evidence>
<keyword evidence="8 16" id="KW-0106">Calcium</keyword>
<name>A0AAV8T358_9ROSI</name>
<feature type="transmembrane region" description="Helical" evidence="16">
    <location>
        <begin position="743"/>
        <end position="761"/>
    </location>
</feature>
<feature type="transmembrane region" description="Helical" evidence="16">
    <location>
        <begin position="883"/>
        <end position="902"/>
    </location>
</feature>
<dbReference type="InterPro" id="IPR004014">
    <property type="entry name" value="ATPase_P-typ_cation-transptr_N"/>
</dbReference>
<evidence type="ECO:0000256" key="7">
    <source>
        <dbReference type="ARBA" id="ARBA00022741"/>
    </source>
</evidence>
<dbReference type="InterPro" id="IPR006408">
    <property type="entry name" value="P-type_ATPase_IIB"/>
</dbReference>
<keyword evidence="6" id="KW-0479">Metal-binding</keyword>
<comment type="subcellular location">
    <subcellularLocation>
        <location evidence="1 16">Membrane</location>
        <topology evidence="1 16">Multi-pass membrane protein</topology>
    </subcellularLocation>
</comment>
<dbReference type="InterPro" id="IPR001757">
    <property type="entry name" value="P_typ_ATPase"/>
</dbReference>
<gene>
    <name evidence="20" type="ORF">K2173_017721</name>
</gene>
<evidence type="ECO:0000259" key="17">
    <source>
        <dbReference type="Pfam" id="PF00122"/>
    </source>
</evidence>
<keyword evidence="7 16" id="KW-0547">Nucleotide-binding</keyword>
<sequence length="940" mass="104463">MLPLYQVGTRVPGDAAQHENGIAPFNINPKTLADMVKDKSLESLNREGGVDQLTATLQSDISKGISGNESDLKERKRYFGSNNYKRRPTKNFFFFVLEALKSMTSIIVLVCAFISLGFDIYEHGLKQDWYEGVFQVVAVLLVVVFSATSRLLFSKRLEKLSYERNVFKVPVLRDGRLCKVFVFEVVVGDVVFFEVGDQIPADGLLLKGFSLKVEDFVETGERNTIVVTVGGNPFLLSGSNVIDGCGSMLVTSVGMNTGWGKMMSNMSREPDDRTPLQVQFHGIASMIRNVGLAVAMIVFLVLFFNSGETKLFNMFKTIAMFIDAAVAVAEVTIPEGLQLAATLTLFHFFQQMKKDNVMIRKVSACERVGEIAVICTNKTATLTVHEMKVAEIWPGRESISDHGDISVAGNALKLLKEGAILNTSLFVRGLISESDPEICSSPIEKQIIAWAVSENRPRVSEIKTNCEVIHAEAFDPEKKRSGVLIRKREEKEIHTHWKGAPELILAMCLNFYDRNGEVKFMTDEDRKQLEGIITGMANRGLQCIAFAHKRDAEDSVQIWDNLEETELTLLGFLGLENQCREGVREAVKLCKDAGVKVIMVTGDHLHTAIAVAKQCGILNPQEGENDTAVVEGEKFRSYSERERLEKSNEIKVIARSSSSDKSLLVQSMRQNLSRIAVIGHGIHDASALHEADLGIAMGIHGTEVAKDSSDMVILDGNFVSLVNAIRWGRSVYINIGKFIQFQLTINVAAFVLIFITAVSFGEVPLTAFQILWVNVIVDIVAALALFNAQPSDDLMLRGPPVNQSQLLMISTLMWINLSVQAFYQVIVLLTLLFKGTQVFGLTEKVTHTLVFNTFVLCQVFNLLNVRLMEKKKIFEGLRKSKMFIMVFMLIILVQVLTVEVMNKAAGTGKLDRKQWIACISLATGSWIMSLVVKWAHENST</sequence>
<evidence type="ECO:0000256" key="14">
    <source>
        <dbReference type="ARBA" id="ARBA00023136"/>
    </source>
</evidence>
<dbReference type="InterPro" id="IPR008250">
    <property type="entry name" value="ATPase_P-typ_transduc_dom_A_sf"/>
</dbReference>
<feature type="transmembrane region" description="Helical" evidence="16">
    <location>
        <begin position="767"/>
        <end position="786"/>
    </location>
</feature>
<evidence type="ECO:0000256" key="13">
    <source>
        <dbReference type="ARBA" id="ARBA00023065"/>
    </source>
</evidence>
<dbReference type="GO" id="GO:0005524">
    <property type="term" value="F:ATP binding"/>
    <property type="evidence" value="ECO:0007669"/>
    <property type="project" value="UniProtKB-KW"/>
</dbReference>
<dbReference type="Pfam" id="PF13246">
    <property type="entry name" value="Cation_ATPase"/>
    <property type="match status" value="1"/>
</dbReference>
<dbReference type="GO" id="GO:0016887">
    <property type="term" value="F:ATP hydrolysis activity"/>
    <property type="evidence" value="ECO:0007669"/>
    <property type="project" value="InterPro"/>
</dbReference>
<dbReference type="GO" id="GO:0046872">
    <property type="term" value="F:metal ion binding"/>
    <property type="evidence" value="ECO:0007669"/>
    <property type="project" value="UniProtKB-KW"/>
</dbReference>
<evidence type="ECO:0000256" key="2">
    <source>
        <dbReference type="ARBA" id="ARBA00006124"/>
    </source>
</evidence>
<keyword evidence="21" id="KW-1185">Reference proteome</keyword>
<accession>A0AAV8T358</accession>
<organism evidence="20 21">
    <name type="scientific">Erythroxylum novogranatense</name>
    <dbReference type="NCBI Taxonomy" id="1862640"/>
    <lineage>
        <taxon>Eukaryota</taxon>
        <taxon>Viridiplantae</taxon>
        <taxon>Streptophyta</taxon>
        <taxon>Embryophyta</taxon>
        <taxon>Tracheophyta</taxon>
        <taxon>Spermatophyta</taxon>
        <taxon>Magnoliopsida</taxon>
        <taxon>eudicotyledons</taxon>
        <taxon>Gunneridae</taxon>
        <taxon>Pentapetalae</taxon>
        <taxon>rosids</taxon>
        <taxon>fabids</taxon>
        <taxon>Malpighiales</taxon>
        <taxon>Erythroxylaceae</taxon>
        <taxon>Erythroxylum</taxon>
    </lineage>
</organism>
<feature type="transmembrane region" description="Helical" evidence="16">
    <location>
        <begin position="845"/>
        <end position="863"/>
    </location>
</feature>
<dbReference type="SUPFAM" id="SSF81660">
    <property type="entry name" value="Metal cation-transporting ATPase, ATP-binding domain N"/>
    <property type="match status" value="1"/>
</dbReference>
<dbReference type="NCBIfam" id="TIGR01494">
    <property type="entry name" value="ATPase_P-type"/>
    <property type="match status" value="2"/>
</dbReference>
<feature type="domain" description="P-type ATPase A" evidence="17">
    <location>
        <begin position="168"/>
        <end position="266"/>
    </location>
</feature>
<dbReference type="EMBL" id="JAIWQS010000007">
    <property type="protein sequence ID" value="KAJ8760695.1"/>
    <property type="molecule type" value="Genomic_DNA"/>
</dbReference>
<evidence type="ECO:0000313" key="21">
    <source>
        <dbReference type="Proteomes" id="UP001159364"/>
    </source>
</evidence>
<dbReference type="Gene3D" id="3.40.50.1000">
    <property type="entry name" value="HAD superfamily/HAD-like"/>
    <property type="match status" value="2"/>
</dbReference>
<feature type="transmembrane region" description="Helical" evidence="16">
    <location>
        <begin position="324"/>
        <end position="349"/>
    </location>
</feature>
<dbReference type="Pfam" id="PF00689">
    <property type="entry name" value="Cation_ATPase_C"/>
    <property type="match status" value="1"/>
</dbReference>
<evidence type="ECO:0000313" key="20">
    <source>
        <dbReference type="EMBL" id="KAJ8760695.1"/>
    </source>
</evidence>
<dbReference type="PANTHER" id="PTHR24093:SF509">
    <property type="entry name" value="CALCIUM-TRANSPORTING ATPASE"/>
    <property type="match status" value="1"/>
</dbReference>
<evidence type="ECO:0000256" key="15">
    <source>
        <dbReference type="ARBA" id="ARBA00048694"/>
    </source>
</evidence>
<dbReference type="Proteomes" id="UP001159364">
    <property type="component" value="Linkage Group LG07"/>
</dbReference>
<evidence type="ECO:0000256" key="16">
    <source>
        <dbReference type="RuleBase" id="RU361146"/>
    </source>
</evidence>
<dbReference type="PANTHER" id="PTHR24093">
    <property type="entry name" value="CATION TRANSPORTING ATPASE"/>
    <property type="match status" value="1"/>
</dbReference>
<evidence type="ECO:0000256" key="6">
    <source>
        <dbReference type="ARBA" id="ARBA00022723"/>
    </source>
</evidence>
<dbReference type="InterPro" id="IPR006068">
    <property type="entry name" value="ATPase_P-typ_cation-transptr_C"/>
</dbReference>
<dbReference type="PRINTS" id="PR00119">
    <property type="entry name" value="CATATPASE"/>
</dbReference>
<feature type="transmembrane region" description="Helical" evidence="16">
    <location>
        <begin position="914"/>
        <end position="935"/>
    </location>
</feature>
<keyword evidence="13 16" id="KW-0406">Ion transport</keyword>
<proteinExistence type="inferred from homology"/>
<dbReference type="Gene3D" id="1.20.1110.10">
    <property type="entry name" value="Calcium-transporting ATPase, transmembrane domain"/>
    <property type="match status" value="2"/>
</dbReference>
<keyword evidence="10" id="KW-0460">Magnesium</keyword>
<dbReference type="Gene3D" id="3.40.1110.10">
    <property type="entry name" value="Calcium-transporting ATPase, cytoplasmic domain N"/>
    <property type="match status" value="2"/>
</dbReference>
<evidence type="ECO:0000256" key="12">
    <source>
        <dbReference type="ARBA" id="ARBA00022989"/>
    </source>
</evidence>
<keyword evidence="11" id="KW-0112">Calmodulin-binding</keyword>
<evidence type="ECO:0000256" key="11">
    <source>
        <dbReference type="ARBA" id="ARBA00022860"/>
    </source>
</evidence>
<dbReference type="InterPro" id="IPR059000">
    <property type="entry name" value="ATPase_P-type_domA"/>
</dbReference>
<keyword evidence="3 16" id="KW-0813">Transport</keyword>
<comment type="catalytic activity">
    <reaction evidence="15 16">
        <text>Ca(2+)(in) + ATP + H2O = Ca(2+)(out) + ADP + phosphate + H(+)</text>
        <dbReference type="Rhea" id="RHEA:18105"/>
        <dbReference type="ChEBI" id="CHEBI:15377"/>
        <dbReference type="ChEBI" id="CHEBI:15378"/>
        <dbReference type="ChEBI" id="CHEBI:29108"/>
        <dbReference type="ChEBI" id="CHEBI:30616"/>
        <dbReference type="ChEBI" id="CHEBI:43474"/>
        <dbReference type="ChEBI" id="CHEBI:456216"/>
        <dbReference type="EC" id="7.2.2.10"/>
    </reaction>
</comment>
<feature type="domain" description="Cation-transporting P-type ATPase C-terminal" evidence="18">
    <location>
        <begin position="763"/>
        <end position="934"/>
    </location>
</feature>
<dbReference type="AlphaFoldDB" id="A0AAV8T358"/>
<dbReference type="Pfam" id="PF00122">
    <property type="entry name" value="E1-E2_ATPase"/>
    <property type="match status" value="1"/>
</dbReference>
<evidence type="ECO:0000259" key="18">
    <source>
        <dbReference type="Pfam" id="PF00689"/>
    </source>
</evidence>
<dbReference type="NCBIfam" id="TIGR01517">
    <property type="entry name" value="ATPase-IIB_Ca"/>
    <property type="match status" value="1"/>
</dbReference>
<dbReference type="InterPro" id="IPR023299">
    <property type="entry name" value="ATPase_P-typ_cyto_dom_N"/>
</dbReference>
<feature type="transmembrane region" description="Helical" evidence="16">
    <location>
        <begin position="92"/>
        <end position="121"/>
    </location>
</feature>
<keyword evidence="5 16" id="KW-0812">Transmembrane</keyword>
<feature type="transmembrane region" description="Helical" evidence="16">
    <location>
        <begin position="133"/>
        <end position="153"/>
    </location>
</feature>
<reference evidence="20 21" key="1">
    <citation type="submission" date="2021-09" db="EMBL/GenBank/DDBJ databases">
        <title>Genomic insights and catalytic innovation underlie evolution of tropane alkaloids biosynthesis.</title>
        <authorList>
            <person name="Wang Y.-J."/>
            <person name="Tian T."/>
            <person name="Huang J.-P."/>
            <person name="Huang S.-X."/>
        </authorList>
    </citation>
    <scope>NUCLEOTIDE SEQUENCE [LARGE SCALE GENOMIC DNA]</scope>
    <source>
        <strain evidence="20">KIB-2018</strain>
        <tissue evidence="20">Leaf</tissue>
    </source>
</reference>
<dbReference type="Pfam" id="PF00690">
    <property type="entry name" value="Cation_ATPase_N"/>
    <property type="match status" value="1"/>
</dbReference>
<evidence type="ECO:0000256" key="10">
    <source>
        <dbReference type="ARBA" id="ARBA00022842"/>
    </source>
</evidence>
<evidence type="ECO:0000259" key="19">
    <source>
        <dbReference type="Pfam" id="PF00690"/>
    </source>
</evidence>
<evidence type="ECO:0000256" key="4">
    <source>
        <dbReference type="ARBA" id="ARBA00022568"/>
    </source>
</evidence>
<dbReference type="SUPFAM" id="SSF81665">
    <property type="entry name" value="Calcium ATPase, transmembrane domain M"/>
    <property type="match status" value="1"/>
</dbReference>
<dbReference type="Gene3D" id="2.70.150.10">
    <property type="entry name" value="Calcium-transporting ATPase, cytoplasmic transduction domain A"/>
    <property type="match status" value="1"/>
</dbReference>
<dbReference type="GO" id="GO:0005886">
    <property type="term" value="C:plasma membrane"/>
    <property type="evidence" value="ECO:0007669"/>
    <property type="project" value="TreeGrafter"/>
</dbReference>
<feature type="transmembrane region" description="Helical" evidence="16">
    <location>
        <begin position="806"/>
        <end position="833"/>
    </location>
</feature>
<evidence type="ECO:0000256" key="3">
    <source>
        <dbReference type="ARBA" id="ARBA00022448"/>
    </source>
</evidence>
<evidence type="ECO:0000256" key="8">
    <source>
        <dbReference type="ARBA" id="ARBA00022837"/>
    </source>
</evidence>
<keyword evidence="12 16" id="KW-1133">Transmembrane helix</keyword>
<dbReference type="GO" id="GO:0005516">
    <property type="term" value="F:calmodulin binding"/>
    <property type="evidence" value="ECO:0007669"/>
    <property type="project" value="UniProtKB-KW"/>
</dbReference>
<feature type="transmembrane region" description="Helical" evidence="16">
    <location>
        <begin position="286"/>
        <end position="304"/>
    </location>
</feature>
<evidence type="ECO:0000256" key="1">
    <source>
        <dbReference type="ARBA" id="ARBA00004141"/>
    </source>
</evidence>
<comment type="function">
    <text evidence="16">Catalyzes the hydrolysis of ATP coupled with the transport of calcium.</text>
</comment>
<dbReference type="SUPFAM" id="SSF81653">
    <property type="entry name" value="Calcium ATPase, transduction domain A"/>
    <property type="match status" value="1"/>
</dbReference>
<dbReference type="EC" id="7.2.2.10" evidence="16"/>
<evidence type="ECO:0000256" key="5">
    <source>
        <dbReference type="ARBA" id="ARBA00022692"/>
    </source>
</evidence>
<dbReference type="SUPFAM" id="SSF56784">
    <property type="entry name" value="HAD-like"/>
    <property type="match status" value="1"/>
</dbReference>
<dbReference type="PRINTS" id="PR00120">
    <property type="entry name" value="HATPASE"/>
</dbReference>
<dbReference type="GO" id="GO:0005388">
    <property type="term" value="F:P-type calcium transporter activity"/>
    <property type="evidence" value="ECO:0007669"/>
    <property type="project" value="UniProtKB-EC"/>
</dbReference>
<keyword evidence="14 16" id="KW-0472">Membrane</keyword>
<feature type="domain" description="Cation-transporting P-type ATPase N-terminal" evidence="19">
    <location>
        <begin position="47"/>
        <end position="115"/>
    </location>
</feature>
<dbReference type="InterPro" id="IPR023298">
    <property type="entry name" value="ATPase_P-typ_TM_dom_sf"/>
</dbReference>
<comment type="similarity">
    <text evidence="2 16">Belongs to the cation transport ATPase (P-type) (TC 3.A.3) family. Type IIB subfamily.</text>
</comment>
<dbReference type="InterPro" id="IPR036412">
    <property type="entry name" value="HAD-like_sf"/>
</dbReference>